<proteinExistence type="predicted"/>
<evidence type="ECO:0008006" key="4">
    <source>
        <dbReference type="Google" id="ProtNLM"/>
    </source>
</evidence>
<dbReference type="PROSITE" id="PS51257">
    <property type="entry name" value="PROKAR_LIPOPROTEIN"/>
    <property type="match status" value="1"/>
</dbReference>
<evidence type="ECO:0000313" key="3">
    <source>
        <dbReference type="Proteomes" id="UP000235914"/>
    </source>
</evidence>
<name>A0AAP8TAI8_9BACT</name>
<dbReference type="Proteomes" id="UP000235914">
    <property type="component" value="Unassembled WGS sequence"/>
</dbReference>
<evidence type="ECO:0000256" key="1">
    <source>
        <dbReference type="SAM" id="MobiDB-lite"/>
    </source>
</evidence>
<protein>
    <recommendedName>
        <fullName evidence="4">Lipoprotein</fullName>
    </recommendedName>
</protein>
<feature type="region of interest" description="Disordered" evidence="1">
    <location>
        <begin position="36"/>
        <end position="76"/>
    </location>
</feature>
<comment type="caution">
    <text evidence="2">The sequence shown here is derived from an EMBL/GenBank/DDBJ whole genome shotgun (WGS) entry which is preliminary data.</text>
</comment>
<organism evidence="2 3">
    <name type="scientific">Akkermansia muciniphila</name>
    <dbReference type="NCBI Taxonomy" id="239935"/>
    <lineage>
        <taxon>Bacteria</taxon>
        <taxon>Pseudomonadati</taxon>
        <taxon>Verrucomicrobiota</taxon>
        <taxon>Verrucomicrobiia</taxon>
        <taxon>Verrucomicrobiales</taxon>
        <taxon>Akkermansiaceae</taxon>
        <taxon>Akkermansia</taxon>
    </lineage>
</organism>
<evidence type="ECO:0000313" key="2">
    <source>
        <dbReference type="EMBL" id="PNC58082.1"/>
    </source>
</evidence>
<dbReference type="EMBL" id="PJKN01000001">
    <property type="protein sequence ID" value="PNC58082.1"/>
    <property type="molecule type" value="Genomic_DNA"/>
</dbReference>
<sequence>MGFNFLKEMMKRFAISFLFVSFSILLVSSCSWLMEPQERERVPQPPPGPEKSALPHNKTQRFEAEATLGPLASPRR</sequence>
<reference evidence="2 3" key="1">
    <citation type="journal article" date="2017" name="BMC Genomics">
        <title>Genome sequencing of 39 Akkermansia muciniphila isolates reveals its population structure, genomic and functional diverisity, and global distribution in mammalian gut microbiotas.</title>
        <authorList>
            <person name="Guo X."/>
            <person name="Li S."/>
            <person name="Zhang J."/>
            <person name="Wu F."/>
            <person name="Li X."/>
            <person name="Wu D."/>
            <person name="Zhang M."/>
            <person name="Ou Z."/>
            <person name="Jie Z."/>
            <person name="Yan Q."/>
            <person name="Li P."/>
            <person name="Yi J."/>
            <person name="Peng Y."/>
        </authorList>
    </citation>
    <scope>NUCLEOTIDE SEQUENCE [LARGE SCALE GENOMIC DNA]</scope>
    <source>
        <strain evidence="2 3">GP43</strain>
    </source>
</reference>
<dbReference type="AlphaFoldDB" id="A0AAP8TAI8"/>
<gene>
    <name evidence="2" type="ORF">CXU09_03270</name>
</gene>
<accession>A0AAP8TAI8</accession>